<dbReference type="Proteomes" id="UP001396898">
    <property type="component" value="Unassembled WGS sequence"/>
</dbReference>
<evidence type="ECO:0000313" key="2">
    <source>
        <dbReference type="EMBL" id="KAK8009307.1"/>
    </source>
</evidence>
<protein>
    <submittedName>
        <fullName evidence="2">Uncharacterized protein</fullName>
    </submittedName>
</protein>
<evidence type="ECO:0000256" key="1">
    <source>
        <dbReference type="SAM" id="MobiDB-lite"/>
    </source>
</evidence>
<feature type="region of interest" description="Disordered" evidence="1">
    <location>
        <begin position="1"/>
        <end position="20"/>
    </location>
</feature>
<name>A0ABR1RFB7_9PEZI</name>
<sequence>MSSKNDPRPLLPREPANTNTAELQQRDQLWNLLMPPKPAGCESWVLPWPKNLDEGKLVRRGYDEICSYLDERFVRLVARTEKAPEGGEALQALILTPAHADMYIHDPRLQLAMIHNWGRLNHWLKKVLGGVDVTLLEYLRDNTARMVVLMQQRLANATEQEYFADAGFSST</sequence>
<accession>A0ABR1RFB7</accession>
<reference evidence="2 3" key="1">
    <citation type="submission" date="2023-01" db="EMBL/GenBank/DDBJ databases">
        <title>Analysis of 21 Apiospora genomes using comparative genomics revels a genus with tremendous synthesis potential of carbohydrate active enzymes and secondary metabolites.</title>
        <authorList>
            <person name="Sorensen T."/>
        </authorList>
    </citation>
    <scope>NUCLEOTIDE SEQUENCE [LARGE SCALE GENOMIC DNA]</scope>
    <source>
        <strain evidence="2 3">CBS 20057</strain>
    </source>
</reference>
<proteinExistence type="predicted"/>
<comment type="caution">
    <text evidence="2">The sequence shown here is derived from an EMBL/GenBank/DDBJ whole genome shotgun (WGS) entry which is preliminary data.</text>
</comment>
<dbReference type="EMBL" id="JAQQWI010000016">
    <property type="protein sequence ID" value="KAK8009307.1"/>
    <property type="molecule type" value="Genomic_DNA"/>
</dbReference>
<keyword evidence="3" id="KW-1185">Reference proteome</keyword>
<gene>
    <name evidence="2" type="ORF">PG991_011858</name>
</gene>
<organism evidence="2 3">
    <name type="scientific">Apiospora marii</name>
    <dbReference type="NCBI Taxonomy" id="335849"/>
    <lineage>
        <taxon>Eukaryota</taxon>
        <taxon>Fungi</taxon>
        <taxon>Dikarya</taxon>
        <taxon>Ascomycota</taxon>
        <taxon>Pezizomycotina</taxon>
        <taxon>Sordariomycetes</taxon>
        <taxon>Xylariomycetidae</taxon>
        <taxon>Amphisphaeriales</taxon>
        <taxon>Apiosporaceae</taxon>
        <taxon>Apiospora</taxon>
    </lineage>
</organism>
<evidence type="ECO:0000313" key="3">
    <source>
        <dbReference type="Proteomes" id="UP001396898"/>
    </source>
</evidence>